<sequence>MNKQKKRASHYEQLYNQLTVSSIFPHLQESTKSSLQKHNIKENLISLDNYKNKWGNIDKLEDFFPDLSHGDNNKIKKQEDIKNENFKKLQNEFDL</sequence>
<evidence type="ECO:0000313" key="1">
    <source>
        <dbReference type="EMBL" id="RNC95364.1"/>
    </source>
</evidence>
<organism evidence="1 2">
    <name type="scientific">Lysinibacillus halotolerans</name>
    <dbReference type="NCBI Taxonomy" id="1368476"/>
    <lineage>
        <taxon>Bacteria</taxon>
        <taxon>Bacillati</taxon>
        <taxon>Bacillota</taxon>
        <taxon>Bacilli</taxon>
        <taxon>Bacillales</taxon>
        <taxon>Bacillaceae</taxon>
        <taxon>Lysinibacillus</taxon>
    </lineage>
</organism>
<dbReference type="EMBL" id="RHLQ01000100">
    <property type="protein sequence ID" value="RNC95364.1"/>
    <property type="molecule type" value="Genomic_DNA"/>
</dbReference>
<reference evidence="1 2" key="1">
    <citation type="journal article" date="2014" name="Int. J. Syst. Evol. Microbiol.">
        <title>Lysinibacillus halotolerans sp. nov., isolated from saline-alkaline soil.</title>
        <authorList>
            <person name="Kong D."/>
            <person name="Wang Y."/>
            <person name="Zhao B."/>
            <person name="Li Y."/>
            <person name="Song J."/>
            <person name="Zhai Y."/>
            <person name="Zhang C."/>
            <person name="Wang H."/>
            <person name="Chen X."/>
            <person name="Zhao B."/>
            <person name="Ruan Z."/>
        </authorList>
    </citation>
    <scope>NUCLEOTIDE SEQUENCE [LARGE SCALE GENOMIC DNA]</scope>
    <source>
        <strain evidence="1 2">MCCC 1A12703</strain>
    </source>
</reference>
<dbReference type="AlphaFoldDB" id="A0A3M8GZZ3"/>
<dbReference type="Proteomes" id="UP000279909">
    <property type="component" value="Unassembled WGS sequence"/>
</dbReference>
<comment type="caution">
    <text evidence="1">The sequence shown here is derived from an EMBL/GenBank/DDBJ whole genome shotgun (WGS) entry which is preliminary data.</text>
</comment>
<accession>A0A3M8GZZ3</accession>
<protein>
    <submittedName>
        <fullName evidence="1">Uncharacterized protein</fullName>
    </submittedName>
</protein>
<keyword evidence="2" id="KW-1185">Reference proteome</keyword>
<evidence type="ECO:0000313" key="2">
    <source>
        <dbReference type="Proteomes" id="UP000279909"/>
    </source>
</evidence>
<dbReference type="RefSeq" id="WP_122973760.1">
    <property type="nucleotide sequence ID" value="NZ_RHLQ01000100.1"/>
</dbReference>
<gene>
    <name evidence="1" type="ORF">EC501_18270</name>
</gene>
<proteinExistence type="predicted"/>
<name>A0A3M8GZZ3_9BACI</name>